<reference evidence="1 2" key="1">
    <citation type="journal article" date="2019" name="Sci. Rep.">
        <title>Orb-weaving spider Araneus ventricosus genome elucidates the spidroin gene catalogue.</title>
        <authorList>
            <person name="Kono N."/>
            <person name="Nakamura H."/>
            <person name="Ohtoshi R."/>
            <person name="Moran D.A.P."/>
            <person name="Shinohara A."/>
            <person name="Yoshida Y."/>
            <person name="Fujiwara M."/>
            <person name="Mori M."/>
            <person name="Tomita M."/>
            <person name="Arakawa K."/>
        </authorList>
    </citation>
    <scope>NUCLEOTIDE SEQUENCE [LARGE SCALE GENOMIC DNA]</scope>
</reference>
<accession>A0A4Y2L2H8</accession>
<protein>
    <submittedName>
        <fullName evidence="1">Uncharacterized protein</fullName>
    </submittedName>
</protein>
<dbReference type="EMBL" id="BGPR01005222">
    <property type="protein sequence ID" value="GBN08017.1"/>
    <property type="molecule type" value="Genomic_DNA"/>
</dbReference>
<keyword evidence="2" id="KW-1185">Reference proteome</keyword>
<dbReference type="Proteomes" id="UP000499080">
    <property type="component" value="Unassembled WGS sequence"/>
</dbReference>
<comment type="caution">
    <text evidence="1">The sequence shown here is derived from an EMBL/GenBank/DDBJ whole genome shotgun (WGS) entry which is preliminary data.</text>
</comment>
<evidence type="ECO:0000313" key="1">
    <source>
        <dbReference type="EMBL" id="GBN08017.1"/>
    </source>
</evidence>
<sequence>MDFGYIPLTDQVQNLMQIIENIIHTVLPAPEKPQTPDMPVAVVMETGYSTAIRSEGKGFISFGADRTGGNLISLCTSVEKEFLA</sequence>
<evidence type="ECO:0000313" key="2">
    <source>
        <dbReference type="Proteomes" id="UP000499080"/>
    </source>
</evidence>
<proteinExistence type="predicted"/>
<organism evidence="1 2">
    <name type="scientific">Araneus ventricosus</name>
    <name type="common">Orbweaver spider</name>
    <name type="synonym">Epeira ventricosa</name>
    <dbReference type="NCBI Taxonomy" id="182803"/>
    <lineage>
        <taxon>Eukaryota</taxon>
        <taxon>Metazoa</taxon>
        <taxon>Ecdysozoa</taxon>
        <taxon>Arthropoda</taxon>
        <taxon>Chelicerata</taxon>
        <taxon>Arachnida</taxon>
        <taxon>Araneae</taxon>
        <taxon>Araneomorphae</taxon>
        <taxon>Entelegynae</taxon>
        <taxon>Araneoidea</taxon>
        <taxon>Araneidae</taxon>
        <taxon>Araneus</taxon>
    </lineage>
</organism>
<name>A0A4Y2L2H8_ARAVE</name>
<dbReference type="AlphaFoldDB" id="A0A4Y2L2H8"/>
<gene>
    <name evidence="1" type="ORF">AVEN_85743_1</name>
</gene>